<dbReference type="OrthoDB" id="3782026at2759"/>
<feature type="compositionally biased region" description="Basic and acidic residues" evidence="1">
    <location>
        <begin position="104"/>
        <end position="114"/>
    </location>
</feature>
<organism evidence="3 4">
    <name type="scientific">Decorospora gaudefroyi</name>
    <dbReference type="NCBI Taxonomy" id="184978"/>
    <lineage>
        <taxon>Eukaryota</taxon>
        <taxon>Fungi</taxon>
        <taxon>Dikarya</taxon>
        <taxon>Ascomycota</taxon>
        <taxon>Pezizomycotina</taxon>
        <taxon>Dothideomycetes</taxon>
        <taxon>Pleosporomycetidae</taxon>
        <taxon>Pleosporales</taxon>
        <taxon>Pleosporineae</taxon>
        <taxon>Pleosporaceae</taxon>
        <taxon>Decorospora</taxon>
    </lineage>
</organism>
<reference evidence="3" key="1">
    <citation type="submission" date="2020-01" db="EMBL/GenBank/DDBJ databases">
        <authorList>
            <consortium name="DOE Joint Genome Institute"/>
            <person name="Haridas S."/>
            <person name="Albert R."/>
            <person name="Binder M."/>
            <person name="Bloem J."/>
            <person name="Labutti K."/>
            <person name="Salamov A."/>
            <person name="Andreopoulos B."/>
            <person name="Baker S.E."/>
            <person name="Barry K."/>
            <person name="Bills G."/>
            <person name="Bluhm B.H."/>
            <person name="Cannon C."/>
            <person name="Castanera R."/>
            <person name="Culley D.E."/>
            <person name="Daum C."/>
            <person name="Ezra D."/>
            <person name="Gonzalez J.B."/>
            <person name="Henrissat B."/>
            <person name="Kuo A."/>
            <person name="Liang C."/>
            <person name="Lipzen A."/>
            <person name="Lutzoni F."/>
            <person name="Magnuson J."/>
            <person name="Mondo S."/>
            <person name="Nolan M."/>
            <person name="Ohm R."/>
            <person name="Pangilinan J."/>
            <person name="Park H.-J."/>
            <person name="Ramirez L."/>
            <person name="Alfaro M."/>
            <person name="Sun H."/>
            <person name="Tritt A."/>
            <person name="Yoshinaga Y."/>
            <person name="Zwiers L.-H."/>
            <person name="Turgeon B.G."/>
            <person name="Goodwin S.B."/>
            <person name="Spatafora J.W."/>
            <person name="Crous P.W."/>
            <person name="Grigoriev I.V."/>
        </authorList>
    </citation>
    <scope>NUCLEOTIDE SEQUENCE</scope>
    <source>
        <strain evidence="3">P77</strain>
    </source>
</reference>
<feature type="compositionally biased region" description="Polar residues" evidence="1">
    <location>
        <begin position="175"/>
        <end position="190"/>
    </location>
</feature>
<proteinExistence type="predicted"/>
<dbReference type="EMBL" id="ML975276">
    <property type="protein sequence ID" value="KAF1836225.1"/>
    <property type="molecule type" value="Genomic_DNA"/>
</dbReference>
<keyword evidence="2" id="KW-0812">Transmembrane</keyword>
<dbReference type="Proteomes" id="UP000800040">
    <property type="component" value="Unassembled WGS sequence"/>
</dbReference>
<keyword evidence="2" id="KW-1133">Transmembrane helix</keyword>
<evidence type="ECO:0000313" key="3">
    <source>
        <dbReference type="EMBL" id="KAF1836225.1"/>
    </source>
</evidence>
<evidence type="ECO:0000256" key="1">
    <source>
        <dbReference type="SAM" id="MobiDB-lite"/>
    </source>
</evidence>
<feature type="region of interest" description="Disordered" evidence="1">
    <location>
        <begin position="85"/>
        <end position="211"/>
    </location>
</feature>
<dbReference type="AlphaFoldDB" id="A0A6A5KDT5"/>
<keyword evidence="4" id="KW-1185">Reference proteome</keyword>
<sequence length="211" mass="23647">MFLSSLSFFSFLISYEFWSRTGFFISYVLTFLLVLEVVRLASTDANRKEVEKMLDAYSASRSETPVRRRSAEGLKKVSLDTLEEMAADKQARTRTPSPAVARTSESERALVKEEKRRRRAISTSQHIASAPAPTQPQPQTQTPPRRLRKRSDTLNSTSSAESKAASIRRRREASPSESKASSRHASPTPRSRSHETKVLGTSLGKMLRSKA</sequence>
<evidence type="ECO:0000256" key="2">
    <source>
        <dbReference type="SAM" id="Phobius"/>
    </source>
</evidence>
<keyword evidence="2" id="KW-0472">Membrane</keyword>
<name>A0A6A5KDT5_9PLEO</name>
<evidence type="ECO:0000313" key="4">
    <source>
        <dbReference type="Proteomes" id="UP000800040"/>
    </source>
</evidence>
<gene>
    <name evidence="3" type="ORF">BDW02DRAFT_249448</name>
</gene>
<feature type="transmembrane region" description="Helical" evidence="2">
    <location>
        <begin position="24"/>
        <end position="42"/>
    </location>
</feature>
<protein>
    <submittedName>
        <fullName evidence="3">Uncharacterized protein</fullName>
    </submittedName>
</protein>
<accession>A0A6A5KDT5</accession>